<dbReference type="PANTHER" id="PTHR14187">
    <property type="entry name" value="ALPHA KINASE/ELONGATION FACTOR 2 KINASE"/>
    <property type="match status" value="1"/>
</dbReference>
<dbReference type="Proteomes" id="UP000683360">
    <property type="component" value="Unassembled WGS sequence"/>
</dbReference>
<gene>
    <name evidence="4" type="ORF">MEDL_44124</name>
</gene>
<dbReference type="InterPro" id="IPR011010">
    <property type="entry name" value="DNA_brk_join_enz"/>
</dbReference>
<protein>
    <recommendedName>
        <fullName evidence="3">RNase H type-1 domain-containing protein</fullName>
    </recommendedName>
</protein>
<dbReference type="SUPFAM" id="SSF56349">
    <property type="entry name" value="DNA breaking-rejoining enzymes"/>
    <property type="match status" value="1"/>
</dbReference>
<dbReference type="GO" id="GO:0006310">
    <property type="term" value="P:DNA recombination"/>
    <property type="evidence" value="ECO:0007669"/>
    <property type="project" value="UniProtKB-KW"/>
</dbReference>
<organism evidence="4 5">
    <name type="scientific">Mytilus edulis</name>
    <name type="common">Blue mussel</name>
    <dbReference type="NCBI Taxonomy" id="6550"/>
    <lineage>
        <taxon>Eukaryota</taxon>
        <taxon>Metazoa</taxon>
        <taxon>Spiralia</taxon>
        <taxon>Lophotrochozoa</taxon>
        <taxon>Mollusca</taxon>
        <taxon>Bivalvia</taxon>
        <taxon>Autobranchia</taxon>
        <taxon>Pteriomorphia</taxon>
        <taxon>Mytilida</taxon>
        <taxon>Mytiloidea</taxon>
        <taxon>Mytilidae</taxon>
        <taxon>Mytilinae</taxon>
        <taxon>Mytilus</taxon>
    </lineage>
</organism>
<dbReference type="Gene3D" id="3.30.420.10">
    <property type="entry name" value="Ribonuclease H-like superfamily/Ribonuclease H"/>
    <property type="match status" value="1"/>
</dbReference>
<evidence type="ECO:0000313" key="5">
    <source>
        <dbReference type="Proteomes" id="UP000683360"/>
    </source>
</evidence>
<dbReference type="Pfam" id="PF13456">
    <property type="entry name" value="RVT_3"/>
    <property type="match status" value="1"/>
</dbReference>
<dbReference type="PANTHER" id="PTHR14187:SF5">
    <property type="entry name" value="HEAT SHOCK 70 KDA PROTEIN 12A"/>
    <property type="match status" value="1"/>
</dbReference>
<keyword evidence="2" id="KW-0233">DNA recombination</keyword>
<dbReference type="OrthoDB" id="10066651at2759"/>
<evidence type="ECO:0000313" key="4">
    <source>
        <dbReference type="EMBL" id="CAG2231324.1"/>
    </source>
</evidence>
<feature type="domain" description="RNase H type-1" evidence="3">
    <location>
        <begin position="7"/>
        <end position="121"/>
    </location>
</feature>
<proteinExistence type="predicted"/>
<dbReference type="InterPro" id="IPR010998">
    <property type="entry name" value="Integrase_recombinase_N"/>
</dbReference>
<dbReference type="AlphaFoldDB" id="A0A8S3TNK7"/>
<evidence type="ECO:0000256" key="2">
    <source>
        <dbReference type="ARBA" id="ARBA00023172"/>
    </source>
</evidence>
<comment type="caution">
    <text evidence="4">The sequence shown here is derived from an EMBL/GenBank/DDBJ whole genome shotgun (WGS) entry which is preliminary data.</text>
</comment>
<dbReference type="InterPro" id="IPR002156">
    <property type="entry name" value="RNaseH_domain"/>
</dbReference>
<dbReference type="Gene3D" id="1.10.443.10">
    <property type="entry name" value="Intergrase catalytic core"/>
    <property type="match status" value="1"/>
</dbReference>
<sequence length="724" mass="83051">MPERIVFSDASEYAGAGYIVGSNNVAHFMWDKSEKTKSSTWRELKAVSNILQSVHNQLSGKLVKIYTDNQNVTKIIRKGSMKSELQDIALDVFNICLDNNIVLEIEWIPRDKNIQADELSKIFDFDDWGVSDIIFKYFDRLWGPFNCDLFADSRNKKVSRFFSKFFTPGTSGVDAFAYDWSAFNNWIVPPIYLITRVINYMLICKAKGALVIPKWKSAVYWPMIVNRLTYEYKDYIKDFREYRNPKSFFIKGSDENSIFAKQPFNSNVLTQWKQFEELANDSRFAKIVSALPSIVEASSSKSTVKKYKFYFGKFRIWCSDCQLEFSPANSTTVCLYIGSLIQQGVGVSVLESNFYSIKWYHDINFKYNPCSDKLLSNILEGGRRILSKPINKKEPITTDILKLIVSRYGSEHDLSNLRVCLLCLLGFSGFLRYSELAKIKRNNIVFYDTHVEITIDKSKTDIYRRGNTVIIARTGNETCPVKWLKIYLKLAGLESDSDYFIFRSLSFLKSQGIPRHMLQIALEPEAASIYCQTFPSPGSKDITETGSKYVVVDIEVGRGTVDITVHEKLIDGKLKELVKANGKPIGGTSVDKQFYQMMTDVFGVEILQIMKSDYPICHLELVRSFESVNTSIPLGHEIAKQYHTDIKFQKSCLYEVYYTDNENVQYTDEDGCNLLGEAILDIVYPTEHSREMKAIFHFGDTEFSLTAVDIESSSKVKKFFEIKD</sequence>
<keyword evidence="1" id="KW-0238">DNA-binding</keyword>
<evidence type="ECO:0000256" key="1">
    <source>
        <dbReference type="ARBA" id="ARBA00023125"/>
    </source>
</evidence>
<name>A0A8S3TNK7_MYTED</name>
<dbReference type="GO" id="GO:0004523">
    <property type="term" value="F:RNA-DNA hybrid ribonuclease activity"/>
    <property type="evidence" value="ECO:0007669"/>
    <property type="project" value="InterPro"/>
</dbReference>
<dbReference type="SUPFAM" id="SSF53098">
    <property type="entry name" value="Ribonuclease H-like"/>
    <property type="match status" value="1"/>
</dbReference>
<dbReference type="InterPro" id="IPR036397">
    <property type="entry name" value="RNaseH_sf"/>
</dbReference>
<reference evidence="4" key="1">
    <citation type="submission" date="2021-03" db="EMBL/GenBank/DDBJ databases">
        <authorList>
            <person name="Bekaert M."/>
        </authorList>
    </citation>
    <scope>NUCLEOTIDE SEQUENCE</scope>
</reference>
<dbReference type="GO" id="GO:0015074">
    <property type="term" value="P:DNA integration"/>
    <property type="evidence" value="ECO:0007669"/>
    <property type="project" value="InterPro"/>
</dbReference>
<dbReference type="CDD" id="cd09275">
    <property type="entry name" value="RNase_HI_RT_DIRS1"/>
    <property type="match status" value="1"/>
</dbReference>
<evidence type="ECO:0000259" key="3">
    <source>
        <dbReference type="Pfam" id="PF13456"/>
    </source>
</evidence>
<dbReference type="EMBL" id="CAJPWZ010002140">
    <property type="protein sequence ID" value="CAG2231324.1"/>
    <property type="molecule type" value="Genomic_DNA"/>
</dbReference>
<dbReference type="InterPro" id="IPR012337">
    <property type="entry name" value="RNaseH-like_sf"/>
</dbReference>
<dbReference type="GO" id="GO:0003677">
    <property type="term" value="F:DNA binding"/>
    <property type="evidence" value="ECO:0007669"/>
    <property type="project" value="UniProtKB-KW"/>
</dbReference>
<accession>A0A8S3TNK7</accession>
<keyword evidence="5" id="KW-1185">Reference proteome</keyword>
<dbReference type="InterPro" id="IPR013762">
    <property type="entry name" value="Integrase-like_cat_sf"/>
</dbReference>
<dbReference type="SUPFAM" id="SSF47823">
    <property type="entry name" value="lambda integrase-like, N-terminal domain"/>
    <property type="match status" value="1"/>
</dbReference>
<dbReference type="Gene3D" id="1.10.150.130">
    <property type="match status" value="1"/>
</dbReference>